<reference evidence="8 9" key="1">
    <citation type="journal article" date="2022" name="Front. Cell. Infect. Microbiol.">
        <title>The Genomes of Two Strains of Taenia crassiceps the Animal Model for the Study of Human Cysticercosis.</title>
        <authorList>
            <person name="Bobes R.J."/>
            <person name="Estrada K."/>
            <person name="Rios-Valencia D.G."/>
            <person name="Calderon-Gallegos A."/>
            <person name="de la Torre P."/>
            <person name="Carrero J.C."/>
            <person name="Sanchez-Flores A."/>
            <person name="Laclette J.P."/>
        </authorList>
    </citation>
    <scope>NUCLEOTIDE SEQUENCE [LARGE SCALE GENOMIC DNA]</scope>
    <source>
        <strain evidence="8">WFUcys</strain>
    </source>
</reference>
<dbReference type="SUPFAM" id="SSF63712">
    <property type="entry name" value="Nicotinic receptor ligand binding domain-like"/>
    <property type="match status" value="1"/>
</dbReference>
<keyword evidence="8" id="KW-0675">Receptor</keyword>
<gene>
    <name evidence="8" type="ORF">TcWFU_007954</name>
</gene>
<feature type="region of interest" description="Disordered" evidence="5">
    <location>
        <begin position="293"/>
        <end position="321"/>
    </location>
</feature>
<keyword evidence="4 6" id="KW-0472">Membrane</keyword>
<proteinExistence type="predicted"/>
<evidence type="ECO:0000256" key="6">
    <source>
        <dbReference type="SAM" id="Phobius"/>
    </source>
</evidence>
<name>A0ABR4QMP6_9CEST</name>
<feature type="domain" description="Neurotransmitter-gated ion-channel ligand-binding" evidence="7">
    <location>
        <begin position="388"/>
        <end position="558"/>
    </location>
</feature>
<dbReference type="PANTHER" id="PTHR18945">
    <property type="entry name" value="NEUROTRANSMITTER GATED ION CHANNEL"/>
    <property type="match status" value="1"/>
</dbReference>
<dbReference type="Gene3D" id="2.70.170.10">
    <property type="entry name" value="Neurotransmitter-gated ion-channel ligand-binding domain"/>
    <property type="match status" value="1"/>
</dbReference>
<evidence type="ECO:0000256" key="4">
    <source>
        <dbReference type="ARBA" id="ARBA00023136"/>
    </source>
</evidence>
<sequence>MSYFPQRSAKEESNQLRRKEVGSSLAANILLGRNSGQTHYTIGCLTESTCVESRKPLNLITLASVHSKGVAVEHTIGSRTALEPVISKKDSPARPRLPPPPLPPSQTGCVPLPIVNEDIFPSHSYQRRPSNMGWNGTRSVDGWQFEGSTLYENPINCLPTTSTSPTSGMKIAEGMTNRNGSMNVMADSSLKDNFEKAPILRVAHSARAYMSADEELYNSHHCRRHHLLNKSSSLKPHRQRSPLKSFVKESTVPDLPVDPLITSTKPIGLRCSNKLKILSPNHRRISLEKSVTWKDDKHRAQQHQQMTGRGAERQASTKETSLDLQVSQMDELVSVLTDLCDTLEHFPILTPLLKREASPETALAPTRIAEARRKSVEIGRELKQLAIRNEKVVVEVRVVFLKIGEIDTLKEFYQADAFLQAKWHEPRLDGKLPEELGTVDLERYWNPLCYIDNILSETKEVQWLSTSVGQSGEVYIVERRRIKGVFLETLELNDFPLDVQDLTITVTTERPDTEVDLIPDHNEMSAINKQTFVDQQEWKLHEHVEITKRVIRQEYSRSMKSHPCLSVTCRAARRPGYFYWNVFLIMFMISGLSFATFAVSPDKAELRLRLSFTLILTSVTFKYVITQSLPRISYLTYMDKYVLMSLAILCVISIWHAVIAILPINVMSPFDDIALLNSSAATINVSSTNPNLLHKTLTEAYSSTFSESGKAGPQSIPLSVPKTQRQRRSWPPLANIGAGSIHSENPFFDVPSIPFTGAKSPSSSLKSGASIGDFTLNNDMVSLYFLALLRAYMEVQDRVELSRFPDAQQIEEQRRLEVMKQLEQNVFISFAVLYVVVHCIFIFILYFDASKRRREMCKKDKEYRARVAVSGGKPLRDRPL</sequence>
<protein>
    <submittedName>
        <fullName evidence="8">Gamma-aminobutyric acid receptor subunit gamma-3</fullName>
    </submittedName>
</protein>
<keyword evidence="3 6" id="KW-1133">Transmembrane helix</keyword>
<organism evidence="8 9">
    <name type="scientific">Taenia crassiceps</name>
    <dbReference type="NCBI Taxonomy" id="6207"/>
    <lineage>
        <taxon>Eukaryota</taxon>
        <taxon>Metazoa</taxon>
        <taxon>Spiralia</taxon>
        <taxon>Lophotrochozoa</taxon>
        <taxon>Platyhelminthes</taxon>
        <taxon>Cestoda</taxon>
        <taxon>Eucestoda</taxon>
        <taxon>Cyclophyllidea</taxon>
        <taxon>Taeniidae</taxon>
        <taxon>Taenia</taxon>
    </lineage>
</organism>
<keyword evidence="9" id="KW-1185">Reference proteome</keyword>
<feature type="region of interest" description="Disordered" evidence="5">
    <location>
        <begin position="705"/>
        <end position="725"/>
    </location>
</feature>
<feature type="transmembrane region" description="Helical" evidence="6">
    <location>
        <begin position="826"/>
        <end position="849"/>
    </location>
</feature>
<dbReference type="InterPro" id="IPR006201">
    <property type="entry name" value="Neur_channel"/>
</dbReference>
<evidence type="ECO:0000313" key="9">
    <source>
        <dbReference type="Proteomes" id="UP001651158"/>
    </source>
</evidence>
<evidence type="ECO:0000313" key="8">
    <source>
        <dbReference type="EMBL" id="KAL5110739.1"/>
    </source>
</evidence>
<keyword evidence="2 6" id="KW-0812">Transmembrane</keyword>
<evidence type="ECO:0000259" key="7">
    <source>
        <dbReference type="Pfam" id="PF02931"/>
    </source>
</evidence>
<dbReference type="Pfam" id="PF02931">
    <property type="entry name" value="Neur_chan_LBD"/>
    <property type="match status" value="1"/>
</dbReference>
<dbReference type="SUPFAM" id="SSF90112">
    <property type="entry name" value="Neurotransmitter-gated ion-channel transmembrane pore"/>
    <property type="match status" value="1"/>
</dbReference>
<dbReference type="EMBL" id="JAKROA010000002">
    <property type="protein sequence ID" value="KAL5110739.1"/>
    <property type="molecule type" value="Genomic_DNA"/>
</dbReference>
<evidence type="ECO:0000256" key="5">
    <source>
        <dbReference type="SAM" id="MobiDB-lite"/>
    </source>
</evidence>
<feature type="region of interest" description="Disordered" evidence="5">
    <location>
        <begin position="81"/>
        <end position="106"/>
    </location>
</feature>
<dbReference type="InterPro" id="IPR006202">
    <property type="entry name" value="Neur_chan_lig-bd"/>
</dbReference>
<evidence type="ECO:0000256" key="3">
    <source>
        <dbReference type="ARBA" id="ARBA00022989"/>
    </source>
</evidence>
<dbReference type="InterPro" id="IPR036734">
    <property type="entry name" value="Neur_chan_lig-bd_sf"/>
</dbReference>
<feature type="transmembrane region" description="Helical" evidence="6">
    <location>
        <begin position="641"/>
        <end position="662"/>
    </location>
</feature>
<dbReference type="Proteomes" id="UP001651158">
    <property type="component" value="Unassembled WGS sequence"/>
</dbReference>
<comment type="caution">
    <text evidence="8">The sequence shown here is derived from an EMBL/GenBank/DDBJ whole genome shotgun (WGS) entry which is preliminary data.</text>
</comment>
<comment type="subcellular location">
    <subcellularLocation>
        <location evidence="1">Membrane</location>
        <topology evidence="1">Multi-pass membrane protein</topology>
    </subcellularLocation>
</comment>
<accession>A0ABR4QMP6</accession>
<feature type="transmembrane region" description="Helical" evidence="6">
    <location>
        <begin position="577"/>
        <end position="598"/>
    </location>
</feature>
<evidence type="ECO:0000256" key="2">
    <source>
        <dbReference type="ARBA" id="ARBA00022692"/>
    </source>
</evidence>
<dbReference type="InterPro" id="IPR038050">
    <property type="entry name" value="Neuro_actylchol_rec"/>
</dbReference>
<dbReference type="Gene3D" id="1.20.58.390">
    <property type="entry name" value="Neurotransmitter-gated ion-channel transmembrane domain"/>
    <property type="match status" value="1"/>
</dbReference>
<dbReference type="InterPro" id="IPR036719">
    <property type="entry name" value="Neuro-gated_channel_TM_sf"/>
</dbReference>
<feature type="compositionally biased region" description="Pro residues" evidence="5">
    <location>
        <begin position="95"/>
        <end position="104"/>
    </location>
</feature>
<evidence type="ECO:0000256" key="1">
    <source>
        <dbReference type="ARBA" id="ARBA00004141"/>
    </source>
</evidence>